<name>A0A9P5NLP7_GYMJU</name>
<keyword evidence="2" id="KW-0812">Transmembrane</keyword>
<feature type="transmembrane region" description="Helical" evidence="2">
    <location>
        <begin position="103"/>
        <end position="122"/>
    </location>
</feature>
<feature type="transmembrane region" description="Helical" evidence="2">
    <location>
        <begin position="20"/>
        <end position="39"/>
    </location>
</feature>
<reference evidence="3" key="1">
    <citation type="submission" date="2020-11" db="EMBL/GenBank/DDBJ databases">
        <authorList>
            <consortium name="DOE Joint Genome Institute"/>
            <person name="Ahrendt S."/>
            <person name="Riley R."/>
            <person name="Andreopoulos W."/>
            <person name="LaButti K."/>
            <person name="Pangilinan J."/>
            <person name="Ruiz-duenas F.J."/>
            <person name="Barrasa J.M."/>
            <person name="Sanchez-Garcia M."/>
            <person name="Camarero S."/>
            <person name="Miyauchi S."/>
            <person name="Serrano A."/>
            <person name="Linde D."/>
            <person name="Babiker R."/>
            <person name="Drula E."/>
            <person name="Ayuso-Fernandez I."/>
            <person name="Pacheco R."/>
            <person name="Padilla G."/>
            <person name="Ferreira P."/>
            <person name="Barriuso J."/>
            <person name="Kellner H."/>
            <person name="Castanera R."/>
            <person name="Alfaro M."/>
            <person name="Ramirez L."/>
            <person name="Pisabarro A.G."/>
            <person name="Kuo A."/>
            <person name="Tritt A."/>
            <person name="Lipzen A."/>
            <person name="He G."/>
            <person name="Yan M."/>
            <person name="Ng V."/>
            <person name="Cullen D."/>
            <person name="Martin F."/>
            <person name="Rosso M.-N."/>
            <person name="Henrissat B."/>
            <person name="Hibbett D."/>
            <person name="Martinez A.T."/>
            <person name="Grigoriev I.V."/>
        </authorList>
    </citation>
    <scope>NUCLEOTIDE SEQUENCE</scope>
    <source>
        <strain evidence="3">AH 44721</strain>
    </source>
</reference>
<feature type="transmembrane region" description="Helical" evidence="2">
    <location>
        <begin position="134"/>
        <end position="157"/>
    </location>
</feature>
<feature type="transmembrane region" description="Helical" evidence="2">
    <location>
        <begin position="51"/>
        <end position="70"/>
    </location>
</feature>
<evidence type="ECO:0000313" key="4">
    <source>
        <dbReference type="Proteomes" id="UP000724874"/>
    </source>
</evidence>
<dbReference type="OrthoDB" id="2873242at2759"/>
<feature type="transmembrane region" description="Helical" evidence="2">
    <location>
        <begin position="169"/>
        <end position="191"/>
    </location>
</feature>
<feature type="compositionally biased region" description="Basic and acidic residues" evidence="1">
    <location>
        <begin position="325"/>
        <end position="341"/>
    </location>
</feature>
<feature type="region of interest" description="Disordered" evidence="1">
    <location>
        <begin position="313"/>
        <end position="341"/>
    </location>
</feature>
<organism evidence="3 4">
    <name type="scientific">Gymnopilus junonius</name>
    <name type="common">Spectacular rustgill mushroom</name>
    <name type="synonym">Gymnopilus spectabilis subsp. junonius</name>
    <dbReference type="NCBI Taxonomy" id="109634"/>
    <lineage>
        <taxon>Eukaryota</taxon>
        <taxon>Fungi</taxon>
        <taxon>Dikarya</taxon>
        <taxon>Basidiomycota</taxon>
        <taxon>Agaricomycotina</taxon>
        <taxon>Agaricomycetes</taxon>
        <taxon>Agaricomycetidae</taxon>
        <taxon>Agaricales</taxon>
        <taxon>Agaricineae</taxon>
        <taxon>Hymenogastraceae</taxon>
        <taxon>Gymnopilus</taxon>
    </lineage>
</organism>
<keyword evidence="4" id="KW-1185">Reference proteome</keyword>
<dbReference type="AlphaFoldDB" id="A0A9P5NLP7"/>
<accession>A0A9P5NLP7</accession>
<dbReference type="EMBL" id="JADNYJ010000041">
    <property type="protein sequence ID" value="KAF8901497.1"/>
    <property type="molecule type" value="Genomic_DNA"/>
</dbReference>
<proteinExistence type="predicted"/>
<evidence type="ECO:0000313" key="3">
    <source>
        <dbReference type="EMBL" id="KAF8901497.1"/>
    </source>
</evidence>
<feature type="transmembrane region" description="Helical" evidence="2">
    <location>
        <begin position="259"/>
        <end position="279"/>
    </location>
</feature>
<keyword evidence="2" id="KW-0472">Membrane</keyword>
<keyword evidence="2" id="KW-1133">Transmembrane helix</keyword>
<comment type="caution">
    <text evidence="3">The sequence shown here is derived from an EMBL/GenBank/DDBJ whole genome shotgun (WGS) entry which is preliminary data.</text>
</comment>
<dbReference type="Proteomes" id="UP000724874">
    <property type="component" value="Unassembled WGS sequence"/>
</dbReference>
<protein>
    <submittedName>
        <fullName evidence="3">Uncharacterized protein</fullName>
    </submittedName>
</protein>
<feature type="transmembrane region" description="Helical" evidence="2">
    <location>
        <begin position="212"/>
        <end position="239"/>
    </location>
</feature>
<sequence length="341" mass="37423">MSSPSLDPVEEAIINASLNGQLLGNLLFGAYSAVYFYTLYMYTRKKSARNWLVIGGISLSYIAYLVQISIEWAFVKVALINHGETRLSTFLETFATHGPRGSFVYEVTLFVMAAVADALMIWRCYFIWNRSIRIILIPSFFLFCEIVLDLSIIGVLSRADFIQTHAAHNLLGSAIFVTFLTTLVSTVLIAYRVNALAKEEVSRGTRALIKHVLEILLQSAAAYCLVSLAAAISVTLATIVNDSLTMHTAVLYANQEYVINLWAFTAGIAPTIMVARIVIGPERDVVNSSTANMSGMQFHTHTLASQSATRMGTEGMMGNGSGHSLDPKDLESKEEGMIRIA</sequence>
<evidence type="ECO:0000256" key="1">
    <source>
        <dbReference type="SAM" id="MobiDB-lite"/>
    </source>
</evidence>
<gene>
    <name evidence="3" type="ORF">CPB84DRAFT_1962005</name>
</gene>
<evidence type="ECO:0000256" key="2">
    <source>
        <dbReference type="SAM" id="Phobius"/>
    </source>
</evidence>